<keyword evidence="2" id="KW-0812">Transmembrane</keyword>
<sequence length="104" mass="11186">MSTPDNLDGHQGQVAQDTGQDGAEDTPRTPEQIEADIAAQREHLAATIDALTHKLDVKSQAKAKAADVKDRATTDSGKPRPELVAGAVAAVVVVAGLWWWRHRR</sequence>
<feature type="region of interest" description="Disordered" evidence="1">
    <location>
        <begin position="1"/>
        <end position="32"/>
    </location>
</feature>
<evidence type="ECO:0000256" key="1">
    <source>
        <dbReference type="SAM" id="MobiDB-lite"/>
    </source>
</evidence>
<keyword evidence="2" id="KW-0472">Membrane</keyword>
<dbReference type="RefSeq" id="WP_310301392.1">
    <property type="nucleotide sequence ID" value="NZ_BAAAPS010000008.1"/>
</dbReference>
<dbReference type="Proteomes" id="UP001183648">
    <property type="component" value="Unassembled WGS sequence"/>
</dbReference>
<protein>
    <recommendedName>
        <fullName evidence="5">DUF3618 domain-containing protein</fullName>
    </recommendedName>
</protein>
<keyword evidence="2" id="KW-1133">Transmembrane helix</keyword>
<organism evidence="3 4">
    <name type="scientific">Nocardioides marmoribigeumensis</name>
    <dbReference type="NCBI Taxonomy" id="433649"/>
    <lineage>
        <taxon>Bacteria</taxon>
        <taxon>Bacillati</taxon>
        <taxon>Actinomycetota</taxon>
        <taxon>Actinomycetes</taxon>
        <taxon>Propionibacteriales</taxon>
        <taxon>Nocardioidaceae</taxon>
        <taxon>Nocardioides</taxon>
    </lineage>
</organism>
<keyword evidence="4" id="KW-1185">Reference proteome</keyword>
<dbReference type="EMBL" id="JAVDYG010000001">
    <property type="protein sequence ID" value="MDR7362217.1"/>
    <property type="molecule type" value="Genomic_DNA"/>
</dbReference>
<comment type="caution">
    <text evidence="3">The sequence shown here is derived from an EMBL/GenBank/DDBJ whole genome shotgun (WGS) entry which is preliminary data.</text>
</comment>
<proteinExistence type="predicted"/>
<reference evidence="3 4" key="1">
    <citation type="submission" date="2023-07" db="EMBL/GenBank/DDBJ databases">
        <title>Sequencing the genomes of 1000 actinobacteria strains.</title>
        <authorList>
            <person name="Klenk H.-P."/>
        </authorList>
    </citation>
    <scope>NUCLEOTIDE SEQUENCE [LARGE SCALE GENOMIC DNA]</scope>
    <source>
        <strain evidence="3 4">DSM 19426</strain>
    </source>
</reference>
<dbReference type="InterPro" id="IPR022062">
    <property type="entry name" value="DUF3618"/>
</dbReference>
<evidence type="ECO:0000256" key="2">
    <source>
        <dbReference type="SAM" id="Phobius"/>
    </source>
</evidence>
<feature type="transmembrane region" description="Helical" evidence="2">
    <location>
        <begin position="83"/>
        <end position="100"/>
    </location>
</feature>
<dbReference type="Pfam" id="PF12277">
    <property type="entry name" value="DUF3618"/>
    <property type="match status" value="1"/>
</dbReference>
<gene>
    <name evidence="3" type="ORF">J2S63_001770</name>
</gene>
<evidence type="ECO:0000313" key="3">
    <source>
        <dbReference type="EMBL" id="MDR7362217.1"/>
    </source>
</evidence>
<evidence type="ECO:0000313" key="4">
    <source>
        <dbReference type="Proteomes" id="UP001183648"/>
    </source>
</evidence>
<feature type="region of interest" description="Disordered" evidence="1">
    <location>
        <begin position="59"/>
        <end position="80"/>
    </location>
</feature>
<evidence type="ECO:0008006" key="5">
    <source>
        <dbReference type="Google" id="ProtNLM"/>
    </source>
</evidence>
<accession>A0ABU2BUB5</accession>
<name>A0ABU2BUB5_9ACTN</name>